<dbReference type="Gene3D" id="3.40.50.12030">
    <property type="entry name" value="Uncharacterised protein family UPF0261, NC domain"/>
    <property type="match status" value="1"/>
</dbReference>
<protein>
    <submittedName>
        <fullName evidence="3">Uncharacterized protein (UPF0261 family)</fullName>
    </submittedName>
</protein>
<proteinExistence type="predicted"/>
<dbReference type="EMBL" id="JACIDJ010000007">
    <property type="protein sequence ID" value="MBB3899955.1"/>
    <property type="molecule type" value="Genomic_DNA"/>
</dbReference>
<dbReference type="PANTHER" id="PTHR31862:SF1">
    <property type="entry name" value="UPF0261 DOMAIN PROTEIN (AFU_ORTHOLOGUE AFUA_1G10120)"/>
    <property type="match status" value="1"/>
</dbReference>
<dbReference type="Pfam" id="PF06792">
    <property type="entry name" value="UPF0261"/>
    <property type="match status" value="1"/>
</dbReference>
<reference evidence="3 4" key="1">
    <citation type="submission" date="2020-08" db="EMBL/GenBank/DDBJ databases">
        <title>Genomic Encyclopedia of Type Strains, Phase IV (KMG-IV): sequencing the most valuable type-strain genomes for metagenomic binning, comparative biology and taxonomic classification.</title>
        <authorList>
            <person name="Goeker M."/>
        </authorList>
    </citation>
    <scope>NUCLEOTIDE SEQUENCE [LARGE SCALE GENOMIC DNA]</scope>
    <source>
        <strain evidence="3 4">DSM 19979</strain>
    </source>
</reference>
<dbReference type="AlphaFoldDB" id="A0A840AIS1"/>
<accession>A0A840AIS1</accession>
<dbReference type="InterPro" id="IPR008322">
    <property type="entry name" value="UPF0261"/>
</dbReference>
<dbReference type="Proteomes" id="UP000553193">
    <property type="component" value="Unassembled WGS sequence"/>
</dbReference>
<evidence type="ECO:0000313" key="4">
    <source>
        <dbReference type="Proteomes" id="UP000553193"/>
    </source>
</evidence>
<organism evidence="3 4">
    <name type="scientific">Roseococcus suduntuyensis</name>
    <dbReference type="NCBI Taxonomy" id="455361"/>
    <lineage>
        <taxon>Bacteria</taxon>
        <taxon>Pseudomonadati</taxon>
        <taxon>Pseudomonadota</taxon>
        <taxon>Alphaproteobacteria</taxon>
        <taxon>Acetobacterales</taxon>
        <taxon>Roseomonadaceae</taxon>
        <taxon>Roseococcus</taxon>
    </lineage>
</organism>
<dbReference type="InterPro" id="IPR044122">
    <property type="entry name" value="UPF0261_N"/>
</dbReference>
<dbReference type="Gene3D" id="3.40.50.12020">
    <property type="entry name" value="Uncharacterised protein family UPF0261, NN domain"/>
    <property type="match status" value="1"/>
</dbReference>
<sequence length="399" mass="41196">MMAKVYVIGTMDTKGEELRFAADCLKRAGAVPVLVDVGTRGAGQGADVTAAEIAAHHPEGAGVVLGGEDRGAAVAAMAQALTRWLTAQDDIGAVLGMGGSGNTALVTQAMRALPIGTPKLMVSTVASGNVAPYVGPSDLAMMYSVVDVAGINGISRRVIANAAHAAAGMALHAPPAAGAAEKPGLGLSMFGVTTACVTMLREALEATHECYVFHATGAGGQSMEKLADSGLVAALLDITTTEVPDFLVGGVFPCTEDRLGAVIRTRLPYVGSVGAVDMVNFGAKETVPARFQSRNLYVHNPQVTLMRTTPEENRAIGEFLVARLNRMEGPVRFLLPLGGVSAIDVPGMPFHDPAADAALFETIRAGFVPAPNRRLVEVPAAINDRAFADAALAAFREIA</sequence>
<evidence type="ECO:0000259" key="1">
    <source>
        <dbReference type="Pfam" id="PF06792"/>
    </source>
</evidence>
<evidence type="ECO:0000259" key="2">
    <source>
        <dbReference type="Pfam" id="PF23189"/>
    </source>
</evidence>
<name>A0A840AIS1_9PROT</name>
<dbReference type="NCBIfam" id="NF002674">
    <property type="entry name" value="PRK02399.1-2"/>
    <property type="match status" value="1"/>
</dbReference>
<dbReference type="Pfam" id="PF23189">
    <property type="entry name" value="UPF0261_C"/>
    <property type="match status" value="1"/>
</dbReference>
<gene>
    <name evidence="3" type="ORF">GGQ83_003422</name>
</gene>
<keyword evidence="4" id="KW-1185">Reference proteome</keyword>
<evidence type="ECO:0000313" key="3">
    <source>
        <dbReference type="EMBL" id="MBB3899955.1"/>
    </source>
</evidence>
<dbReference type="PANTHER" id="PTHR31862">
    <property type="entry name" value="UPF0261 DOMAIN PROTEIN (AFU_ORTHOLOGUE AFUA_1G10120)"/>
    <property type="match status" value="1"/>
</dbReference>
<dbReference type="InterPro" id="IPR056778">
    <property type="entry name" value="UPF0261_C"/>
</dbReference>
<dbReference type="InterPro" id="IPR051353">
    <property type="entry name" value="Tobamovirus_resist_UPF0261"/>
</dbReference>
<dbReference type="RefSeq" id="WP_311728538.1">
    <property type="nucleotide sequence ID" value="NZ_JACIDJ010000007.1"/>
</dbReference>
<dbReference type="CDD" id="cd15488">
    <property type="entry name" value="Tm-1-like"/>
    <property type="match status" value="1"/>
</dbReference>
<dbReference type="NCBIfam" id="NF002673">
    <property type="entry name" value="PRK02399.1-1"/>
    <property type="match status" value="1"/>
</dbReference>
<comment type="caution">
    <text evidence="3">The sequence shown here is derived from an EMBL/GenBank/DDBJ whole genome shotgun (WGS) entry which is preliminary data.</text>
</comment>
<feature type="domain" description="UPF0261" evidence="2">
    <location>
        <begin position="182"/>
        <end position="398"/>
    </location>
</feature>
<dbReference type="PIRSF" id="PIRSF033271">
    <property type="entry name" value="UCP033271"/>
    <property type="match status" value="1"/>
</dbReference>
<feature type="domain" description="UPF0261" evidence="1">
    <location>
        <begin position="4"/>
        <end position="171"/>
    </location>
</feature>